<feature type="transmembrane region" description="Helical" evidence="1">
    <location>
        <begin position="327"/>
        <end position="350"/>
    </location>
</feature>
<gene>
    <name evidence="3" type="ORF">GCM10017577_53560</name>
</gene>
<feature type="transmembrane region" description="Helical" evidence="1">
    <location>
        <begin position="94"/>
        <end position="112"/>
    </location>
</feature>
<dbReference type="InterPro" id="IPR007349">
    <property type="entry name" value="DUF418"/>
</dbReference>
<reference evidence="3" key="1">
    <citation type="journal article" date="2014" name="Int. J. Syst. Evol. Microbiol.">
        <title>Complete genome sequence of Corynebacterium casei LMG S-19264T (=DSM 44701T), isolated from a smear-ripened cheese.</title>
        <authorList>
            <consortium name="US DOE Joint Genome Institute (JGI-PGF)"/>
            <person name="Walter F."/>
            <person name="Albersmeier A."/>
            <person name="Kalinowski J."/>
            <person name="Ruckert C."/>
        </authorList>
    </citation>
    <scope>NUCLEOTIDE SEQUENCE</scope>
    <source>
        <strain evidence="3">VKM Ac-1069</strain>
    </source>
</reference>
<dbReference type="EMBL" id="BSFQ01000029">
    <property type="protein sequence ID" value="GLL14209.1"/>
    <property type="molecule type" value="Genomic_DNA"/>
</dbReference>
<evidence type="ECO:0000256" key="1">
    <source>
        <dbReference type="SAM" id="Phobius"/>
    </source>
</evidence>
<feature type="transmembrane region" description="Helical" evidence="1">
    <location>
        <begin position="141"/>
        <end position="161"/>
    </location>
</feature>
<protein>
    <recommendedName>
        <fullName evidence="2">DUF418 domain-containing protein</fullName>
    </recommendedName>
</protein>
<dbReference type="PANTHER" id="PTHR30590">
    <property type="entry name" value="INNER MEMBRANE PROTEIN"/>
    <property type="match status" value="1"/>
</dbReference>
<feature type="transmembrane region" description="Helical" evidence="1">
    <location>
        <begin position="229"/>
        <end position="250"/>
    </location>
</feature>
<evidence type="ECO:0000259" key="2">
    <source>
        <dbReference type="Pfam" id="PF04235"/>
    </source>
</evidence>
<keyword evidence="1" id="KW-0472">Membrane</keyword>
<feature type="transmembrane region" description="Helical" evidence="1">
    <location>
        <begin position="256"/>
        <end position="282"/>
    </location>
</feature>
<accession>A0A9W6L8Y0</accession>
<organism evidence="3 4">
    <name type="scientific">Pseudonocardia halophobica</name>
    <dbReference type="NCBI Taxonomy" id="29401"/>
    <lineage>
        <taxon>Bacteria</taxon>
        <taxon>Bacillati</taxon>
        <taxon>Actinomycetota</taxon>
        <taxon>Actinomycetes</taxon>
        <taxon>Pseudonocardiales</taxon>
        <taxon>Pseudonocardiaceae</taxon>
        <taxon>Pseudonocardia</taxon>
    </lineage>
</organism>
<evidence type="ECO:0000313" key="3">
    <source>
        <dbReference type="EMBL" id="GLL14209.1"/>
    </source>
</evidence>
<feature type="transmembrane region" description="Helical" evidence="1">
    <location>
        <begin position="66"/>
        <end position="82"/>
    </location>
</feature>
<feature type="transmembrane region" description="Helical" evidence="1">
    <location>
        <begin position="118"/>
        <end position="134"/>
    </location>
</feature>
<feature type="domain" description="DUF418" evidence="2">
    <location>
        <begin position="208"/>
        <end position="369"/>
    </location>
</feature>
<dbReference type="Proteomes" id="UP001143463">
    <property type="component" value="Unassembled WGS sequence"/>
</dbReference>
<keyword evidence="1" id="KW-1133">Transmembrane helix</keyword>
<dbReference type="Pfam" id="PF04235">
    <property type="entry name" value="DUF418"/>
    <property type="match status" value="1"/>
</dbReference>
<evidence type="ECO:0000313" key="4">
    <source>
        <dbReference type="Proteomes" id="UP001143463"/>
    </source>
</evidence>
<dbReference type="AlphaFoldDB" id="A0A9W6L8Y0"/>
<dbReference type="PANTHER" id="PTHR30590:SF2">
    <property type="entry name" value="INNER MEMBRANE PROTEIN"/>
    <property type="match status" value="1"/>
</dbReference>
<keyword evidence="4" id="KW-1185">Reference proteome</keyword>
<feature type="transmembrane region" description="Helical" evidence="1">
    <location>
        <begin position="302"/>
        <end position="321"/>
    </location>
</feature>
<dbReference type="RefSeq" id="WP_037041386.1">
    <property type="nucleotide sequence ID" value="NZ_BAAAUZ010000055.1"/>
</dbReference>
<feature type="transmembrane region" description="Helical" evidence="1">
    <location>
        <begin position="187"/>
        <end position="209"/>
    </location>
</feature>
<comment type="caution">
    <text evidence="3">The sequence shown here is derived from an EMBL/GenBank/DDBJ whole genome shotgun (WGS) entry which is preliminary data.</text>
</comment>
<dbReference type="InterPro" id="IPR052529">
    <property type="entry name" value="Bact_Transport_Assoc"/>
</dbReference>
<proteinExistence type="predicted"/>
<keyword evidence="1" id="KW-0812">Transmembrane</keyword>
<reference evidence="3" key="2">
    <citation type="submission" date="2023-01" db="EMBL/GenBank/DDBJ databases">
        <authorList>
            <person name="Sun Q."/>
            <person name="Evtushenko L."/>
        </authorList>
    </citation>
    <scope>NUCLEOTIDE SEQUENCE</scope>
    <source>
        <strain evidence="3">VKM Ac-1069</strain>
    </source>
</reference>
<sequence length="381" mass="38873">MTAPLPLSARAVAPDLARGAMLLLIALANVHLFLLAAPGVRGYPDEPGPVGGVVTLLQMLLVDGRAYPLFALLVGYGAVQLARRREDEGAAVRLLRRRGAWMIVIGAAHGILLFPGDIVGAYGLLLVLLAGFLVRGTEVTLRTIAAVGVAITVLLGAGTGLRTGALTLPSVAAPDVRTALGLHVGEWIGGTLSAALFTVGMLAVGALAARRRLLDEPERHRRTLVRAAVGGLTVAVVAGLPLAVVAAGWWRPSVGLSALLGLLHAVGGLAGGVGYAALFGLLATRAVGPVGRALVATGRCSLTFYLAQSVVFCALLPAWALGWGARIGVAGAALLAVATWVASVLAATLLDRAGRRGPAEVLLRRLTYGPRPARPGADQAG</sequence>
<name>A0A9W6L8Y0_9PSEU</name>